<gene>
    <name evidence="3" type="ORF">ACJDUH_15945</name>
</gene>
<name>A0ABW8TVR7_9CLOT</name>
<dbReference type="PROSITE" id="PS51257">
    <property type="entry name" value="PROKAR_LIPOPROTEIN"/>
    <property type="match status" value="1"/>
</dbReference>
<evidence type="ECO:0000313" key="4">
    <source>
        <dbReference type="Proteomes" id="UP001623661"/>
    </source>
</evidence>
<evidence type="ECO:0000259" key="2">
    <source>
        <dbReference type="SMART" id="SM00909"/>
    </source>
</evidence>
<comment type="caution">
    <text evidence="3">The sequence shown here is derived from an EMBL/GenBank/DDBJ whole genome shotgun (WGS) entry which is preliminary data.</text>
</comment>
<keyword evidence="1" id="KW-0732">Signal</keyword>
<proteinExistence type="predicted"/>
<reference evidence="3 4" key="1">
    <citation type="submission" date="2024-11" db="EMBL/GenBank/DDBJ databases">
        <authorList>
            <person name="Heng Y.C."/>
            <person name="Lim A.C.H."/>
            <person name="Lee J.K.Y."/>
            <person name="Kittelmann S."/>
        </authorList>
    </citation>
    <scope>NUCLEOTIDE SEQUENCE [LARGE SCALE GENOMIC DNA]</scope>
    <source>
        <strain evidence="3 4">WILCCON 0202</strain>
    </source>
</reference>
<feature type="domain" description="GerMN" evidence="2">
    <location>
        <begin position="257"/>
        <end position="345"/>
    </location>
</feature>
<evidence type="ECO:0000313" key="3">
    <source>
        <dbReference type="EMBL" id="MFL0269570.1"/>
    </source>
</evidence>
<dbReference type="EMBL" id="JBJHZY010000003">
    <property type="protein sequence ID" value="MFL0269570.1"/>
    <property type="molecule type" value="Genomic_DNA"/>
</dbReference>
<dbReference type="RefSeq" id="WP_406766186.1">
    <property type="nucleotide sequence ID" value="NZ_JBJHZY010000003.1"/>
</dbReference>
<dbReference type="InterPro" id="IPR019606">
    <property type="entry name" value="GerMN"/>
</dbReference>
<feature type="chain" id="PRO_5046009934" evidence="1">
    <location>
        <begin position="20"/>
        <end position="366"/>
    </location>
</feature>
<dbReference type="Proteomes" id="UP001623661">
    <property type="component" value="Unassembled WGS sequence"/>
</dbReference>
<sequence>MKKAVCSILLIFSISILIGCDSVKNLINANDNPKSNTTNEVPSGTDGTNVANTSTYKINDFYPFKENEKYEYVGKGNEYAAFRLSVDFIKSNRIQLRKNNGGTEVVNVLEYKDGELKLIFSKEECYYREDFTSKPSNKDEILLKEPLVKGTSWTLSDGRRRYISNVDVPITTLLGSYKALEITTEKGADKTLDYYALNTGLVQTIYNSNGSEVKSSLNSITPNSALEQEVSFYYPNVNSEKLYFVKKKLNFKTNDMTKITFEKLFKEAPSKDLNKLLGPDVKIKSLYLNGNTVYVDFTKDFVKEMNAGAGVESLILQCITNTLGGYYNASKVYITIENAPYSSGHIVMKKGETFTVSTKNSIEVNK</sequence>
<feature type="signal peptide" evidence="1">
    <location>
        <begin position="1"/>
        <end position="19"/>
    </location>
</feature>
<dbReference type="SMART" id="SM00909">
    <property type="entry name" value="Germane"/>
    <property type="match status" value="1"/>
</dbReference>
<keyword evidence="4" id="KW-1185">Reference proteome</keyword>
<organism evidence="3 4">
    <name type="scientific">Candidatus Clostridium radicumherbarum</name>
    <dbReference type="NCBI Taxonomy" id="3381662"/>
    <lineage>
        <taxon>Bacteria</taxon>
        <taxon>Bacillati</taxon>
        <taxon>Bacillota</taxon>
        <taxon>Clostridia</taxon>
        <taxon>Eubacteriales</taxon>
        <taxon>Clostridiaceae</taxon>
        <taxon>Clostridium</taxon>
    </lineage>
</organism>
<accession>A0ABW8TVR7</accession>
<protein>
    <submittedName>
        <fullName evidence="3">GerMN domain-containing protein</fullName>
    </submittedName>
</protein>
<evidence type="ECO:0000256" key="1">
    <source>
        <dbReference type="SAM" id="SignalP"/>
    </source>
</evidence>
<dbReference type="Pfam" id="PF10646">
    <property type="entry name" value="Germane"/>
    <property type="match status" value="1"/>
</dbReference>